<keyword evidence="3" id="KW-1185">Reference proteome</keyword>
<reference evidence="2" key="1">
    <citation type="journal article" date="2023" name="Microbiol Resour">
        <title>Genome Sequences of Rhodoplanes serenus and Two Thermotolerant Strains, Rhodoplanes tepidamans and 'Rhodoplanes cryptolactis,' Further Refine the Genus.</title>
        <authorList>
            <person name="Rayyan A.A."/>
            <person name="Kyndt J.A."/>
        </authorList>
    </citation>
    <scope>NUCLEOTIDE SEQUENCE</scope>
    <source>
        <strain evidence="2">DSM 9987</strain>
    </source>
</reference>
<name>A0ABT5JCL4_RHOTP</name>
<proteinExistence type="predicted"/>
<evidence type="ECO:0008006" key="4">
    <source>
        <dbReference type="Google" id="ProtNLM"/>
    </source>
</evidence>
<feature type="compositionally biased region" description="Low complexity" evidence="1">
    <location>
        <begin position="215"/>
        <end position="226"/>
    </location>
</feature>
<dbReference type="InterPro" id="IPR037026">
    <property type="entry name" value="Vgr_OB-fold_dom_sf"/>
</dbReference>
<feature type="region of interest" description="Disordered" evidence="1">
    <location>
        <begin position="210"/>
        <end position="232"/>
    </location>
</feature>
<protein>
    <recommendedName>
        <fullName evidence="4">Gp5/Type VI secretion system Vgr protein OB-fold domain-containing protein</fullName>
    </recommendedName>
</protein>
<dbReference type="EMBL" id="JAQQLI010000026">
    <property type="protein sequence ID" value="MDC7787362.1"/>
    <property type="molecule type" value="Genomic_DNA"/>
</dbReference>
<evidence type="ECO:0000256" key="1">
    <source>
        <dbReference type="SAM" id="MobiDB-lite"/>
    </source>
</evidence>
<accession>A0ABT5JCL4</accession>
<reference evidence="2" key="2">
    <citation type="submission" date="2023-02" db="EMBL/GenBank/DDBJ databases">
        <authorList>
            <person name="Rayyan A."/>
            <person name="Meyer T."/>
            <person name="Kyndt J.A."/>
        </authorList>
    </citation>
    <scope>NUCLEOTIDE SEQUENCE</scope>
    <source>
        <strain evidence="2">DSM 9987</strain>
    </source>
</reference>
<organism evidence="2 3">
    <name type="scientific">Rhodoplanes tepidamans</name>
    <name type="common">Rhodoplanes cryptolactis</name>
    <dbReference type="NCBI Taxonomy" id="200616"/>
    <lineage>
        <taxon>Bacteria</taxon>
        <taxon>Pseudomonadati</taxon>
        <taxon>Pseudomonadota</taxon>
        <taxon>Alphaproteobacteria</taxon>
        <taxon>Hyphomicrobiales</taxon>
        <taxon>Nitrobacteraceae</taxon>
        <taxon>Rhodoplanes</taxon>
    </lineage>
</organism>
<evidence type="ECO:0000313" key="2">
    <source>
        <dbReference type="EMBL" id="MDC7787362.1"/>
    </source>
</evidence>
<gene>
    <name evidence="2" type="ORF">PQJ73_16850</name>
</gene>
<dbReference type="RefSeq" id="WP_272778202.1">
    <property type="nucleotide sequence ID" value="NZ_JAQQLI010000026.1"/>
</dbReference>
<sequence>MTGRSDPNLRRLETYLRRLEARLVDVDQRLARVVLSGKVTEVRKEKNDWQVRTELGKDPDTGAVVKSPWVPVQPVSGGDLKIKVKPVVGERMMVLSPSGVLGTGSWAIRGPFDDDHPAPEGDDDLIIERGETRIVLNDQTILVKAPATVAAQSGDSEIELKPGHANVKGEKVHTVGDTHLAVGAKDEAGEEPVILVSGAAAEPQHKVFAKSDKSGGWAAAMASPAAEGGGDA</sequence>
<comment type="caution">
    <text evidence="2">The sequence shown here is derived from an EMBL/GenBank/DDBJ whole genome shotgun (WGS) entry which is preliminary data.</text>
</comment>
<dbReference type="Proteomes" id="UP001165652">
    <property type="component" value="Unassembled WGS sequence"/>
</dbReference>
<evidence type="ECO:0000313" key="3">
    <source>
        <dbReference type="Proteomes" id="UP001165652"/>
    </source>
</evidence>
<dbReference type="Gene3D" id="2.40.50.230">
    <property type="entry name" value="Gp5 N-terminal domain"/>
    <property type="match status" value="1"/>
</dbReference>